<evidence type="ECO:0000313" key="1">
    <source>
        <dbReference type="EMBL" id="KKN68683.1"/>
    </source>
</evidence>
<comment type="caution">
    <text evidence="1">The sequence shown here is derived from an EMBL/GenBank/DDBJ whole genome shotgun (WGS) entry which is preliminary data.</text>
</comment>
<reference evidence="1" key="1">
    <citation type="journal article" date="2015" name="Nature">
        <title>Complex archaea that bridge the gap between prokaryotes and eukaryotes.</title>
        <authorList>
            <person name="Spang A."/>
            <person name="Saw J.H."/>
            <person name="Jorgensen S.L."/>
            <person name="Zaremba-Niedzwiedzka K."/>
            <person name="Martijn J."/>
            <person name="Lind A.E."/>
            <person name="van Eijk R."/>
            <person name="Schleper C."/>
            <person name="Guy L."/>
            <person name="Ettema T.J."/>
        </authorList>
    </citation>
    <scope>NUCLEOTIDE SEQUENCE</scope>
</reference>
<dbReference type="EMBL" id="LAZR01000442">
    <property type="protein sequence ID" value="KKN68683.1"/>
    <property type="molecule type" value="Genomic_DNA"/>
</dbReference>
<sequence length="75" mass="8078">MSLKSNEAIPLARKLQDLASEIMQAASYLRAGSSVVTSPTEQLPRNAALQAGIHIRGIGKEATELEKLFVKEAND</sequence>
<name>A0A0F9VSD7_9ZZZZ</name>
<gene>
    <name evidence="1" type="ORF">LCGC14_0448740</name>
</gene>
<organism evidence="1">
    <name type="scientific">marine sediment metagenome</name>
    <dbReference type="NCBI Taxonomy" id="412755"/>
    <lineage>
        <taxon>unclassified sequences</taxon>
        <taxon>metagenomes</taxon>
        <taxon>ecological metagenomes</taxon>
    </lineage>
</organism>
<dbReference type="AlphaFoldDB" id="A0A0F9VSD7"/>
<protein>
    <submittedName>
        <fullName evidence="1">Uncharacterized protein</fullName>
    </submittedName>
</protein>
<proteinExistence type="predicted"/>
<accession>A0A0F9VSD7</accession>